<reference evidence="1" key="1">
    <citation type="journal article" date="2020" name="mSystems">
        <title>Genome- and Community-Level Interaction Insights into Carbon Utilization and Element Cycling Functions of Hydrothermarchaeota in Hydrothermal Sediment.</title>
        <authorList>
            <person name="Zhou Z."/>
            <person name="Liu Y."/>
            <person name="Xu W."/>
            <person name="Pan J."/>
            <person name="Luo Z.H."/>
            <person name="Li M."/>
        </authorList>
    </citation>
    <scope>NUCLEOTIDE SEQUENCE [LARGE SCALE GENOMIC DNA]</scope>
    <source>
        <strain evidence="1">SpSt-1042</strain>
    </source>
</reference>
<organism evidence="1">
    <name type="scientific">candidate division CPR3 bacterium</name>
    <dbReference type="NCBI Taxonomy" id="2268181"/>
    <lineage>
        <taxon>Bacteria</taxon>
        <taxon>Bacteria division CPR3</taxon>
    </lineage>
</organism>
<gene>
    <name evidence="1" type="ORF">ENL96_00110</name>
</gene>
<evidence type="ECO:0000313" key="1">
    <source>
        <dbReference type="EMBL" id="HHR91905.1"/>
    </source>
</evidence>
<dbReference type="AlphaFoldDB" id="A0A7C5UTW0"/>
<dbReference type="SUPFAM" id="SSF53448">
    <property type="entry name" value="Nucleotide-diphospho-sugar transferases"/>
    <property type="match status" value="1"/>
</dbReference>
<dbReference type="InterPro" id="IPR029044">
    <property type="entry name" value="Nucleotide-diphossugar_trans"/>
</dbReference>
<accession>A0A7C5UTW0</accession>
<name>A0A7C5UTW0_UNCC3</name>
<dbReference type="EMBL" id="DRVY01000006">
    <property type="protein sequence ID" value="HHR91905.1"/>
    <property type="molecule type" value="Genomic_DNA"/>
</dbReference>
<dbReference type="InterPro" id="IPR011990">
    <property type="entry name" value="TPR-like_helical_dom_sf"/>
</dbReference>
<comment type="caution">
    <text evidence="1">The sequence shown here is derived from an EMBL/GenBank/DDBJ whole genome shotgun (WGS) entry which is preliminary data.</text>
</comment>
<proteinExistence type="predicted"/>
<sequence>MRIALSVIAKGDEELENLKKCVASFLPAVDGVFITANGKKTEKTKAWCKENGFNYSYLAWNDDFSAQRNFNFSQIRGFDMILWSDSDDILIGADKLREVAEISYKNGFDCVFFTYYYGCLFDGEPTFENIKHVDLIQKRERLLKPNVFVWKGRLHETPVPIDNYQPRYTYVPYSKDYPIVYLHTEADRNPNAPKNIERMERNKRILELQLKEEREKGQADPRTLLYLMKIYVELQDQELWQKCIEMGYEYLSKSGWDEERAVCYQLMSKCYSQLGDNKKAEESIRGAIKEYPYEPLLYLYLTKYLFNQGKYNEMEHWLKIAVSMEEKDASQMNNEMEKKILGAELTFKFEYYVKRDIRKAYRAIKYLYDVSPTKDVYFLLEEVKRLKELDEASEQTHKLIKYLEDKDKEEQIIPLIQSLPTEITNLEFAYYYFNKYKRPRVWKENEICYYAYLGQHFEKWSPLSLNTGIGGSETAVIKLSKEWAKKGYVVVVYADVEKEGVYDNVIWLPGYKFNPRDRFNIFIQWRSSSLAGKIKAKKFLVDLHDLYSPQAINWDKIDYVMVKSEYHKSLAGKENYQKIKVISNGV</sequence>
<dbReference type="Gene3D" id="1.25.40.10">
    <property type="entry name" value="Tetratricopeptide repeat domain"/>
    <property type="match status" value="1"/>
</dbReference>
<dbReference type="SUPFAM" id="SSF48452">
    <property type="entry name" value="TPR-like"/>
    <property type="match status" value="1"/>
</dbReference>
<protein>
    <submittedName>
        <fullName evidence="1">Uncharacterized protein</fullName>
    </submittedName>
</protein>